<evidence type="ECO:0000256" key="8">
    <source>
        <dbReference type="SAM" id="Phobius"/>
    </source>
</evidence>
<proteinExistence type="inferred from homology"/>
<comment type="subcellular location">
    <subcellularLocation>
        <location evidence="1">Membrane</location>
        <topology evidence="1">Multi-pass membrane protein</topology>
    </subcellularLocation>
</comment>
<dbReference type="InterPro" id="IPR005045">
    <property type="entry name" value="CDC50/LEM3_fam"/>
</dbReference>
<keyword evidence="5 6" id="KW-0472">Membrane</keyword>
<evidence type="ECO:0000256" key="7">
    <source>
        <dbReference type="SAM" id="MobiDB-lite"/>
    </source>
</evidence>
<evidence type="ECO:0000256" key="3">
    <source>
        <dbReference type="ARBA" id="ARBA00022692"/>
    </source>
</evidence>
<dbReference type="GO" id="GO:0005794">
    <property type="term" value="C:Golgi apparatus"/>
    <property type="evidence" value="ECO:0007669"/>
    <property type="project" value="TreeGrafter"/>
</dbReference>
<sequence>MTAKPLVRPSDVDVQTLVVPLPQGVEMPRRATSKRGRRRSSSGKKNSIIKPKDDPTANNSNRPDGSRMTQQQLHIWEPVLTLGWSIGICLALALLCIGLGVLIVYTSGTLTTLRVVYDGAGASAVQTDGSIEQLSNCQLNEPSDANKFHADHTCYVHLTLPNEVKSPARVFYELDGYYQNHRRFVSSIIRTQFTDEWRPETALSTLECYPMKTITSQLCTVSDCEPKTAAVQRELFPCGIVANTMFNDIFWLHEGLLPSGKKLTRTDMTSKGIARTYAAHNNKNPTWNVTSETYLPVWLNPNMSRIIPPPVGPTEVHITDDYTNSTAWVHDALDPDYGVGTGLENNFWRVWVEGAAIHPFRKPYGRIEHDLPAGTKLTFAVQSNFFVRSFNGTKALVLEEVGWFGSSNYLLGGFFLGIGAIFFVAGVFFIGRKLYNPRALGDAAALAWKKKQ</sequence>
<evidence type="ECO:0000313" key="10">
    <source>
        <dbReference type="Proteomes" id="UP001259832"/>
    </source>
</evidence>
<gene>
    <name evidence="9" type="ORF">P3T76_007986</name>
</gene>
<evidence type="ECO:0000256" key="4">
    <source>
        <dbReference type="ARBA" id="ARBA00022989"/>
    </source>
</evidence>
<dbReference type="PIRSF" id="PIRSF015840">
    <property type="entry name" value="DUF284_TM_euk"/>
    <property type="match status" value="1"/>
</dbReference>
<evidence type="ECO:0000256" key="6">
    <source>
        <dbReference type="PIRNR" id="PIRNR015840"/>
    </source>
</evidence>
<keyword evidence="3 8" id="KW-0812">Transmembrane</keyword>
<evidence type="ECO:0000313" key="9">
    <source>
        <dbReference type="EMBL" id="KAK1940535.1"/>
    </source>
</evidence>
<keyword evidence="4 8" id="KW-1133">Transmembrane helix</keyword>
<feature type="transmembrane region" description="Helical" evidence="8">
    <location>
        <begin position="409"/>
        <end position="430"/>
    </location>
</feature>
<reference evidence="9" key="1">
    <citation type="submission" date="2023-08" db="EMBL/GenBank/DDBJ databases">
        <title>Reference Genome Resource for the Citrus Pathogen Phytophthora citrophthora.</title>
        <authorList>
            <person name="Moller H."/>
            <person name="Coetzee B."/>
            <person name="Rose L.J."/>
            <person name="Van Niekerk J.M."/>
        </authorList>
    </citation>
    <scope>NUCLEOTIDE SEQUENCE</scope>
    <source>
        <strain evidence="9">STE-U-9442</strain>
    </source>
</reference>
<organism evidence="9 10">
    <name type="scientific">Phytophthora citrophthora</name>
    <dbReference type="NCBI Taxonomy" id="4793"/>
    <lineage>
        <taxon>Eukaryota</taxon>
        <taxon>Sar</taxon>
        <taxon>Stramenopiles</taxon>
        <taxon>Oomycota</taxon>
        <taxon>Peronosporomycetes</taxon>
        <taxon>Peronosporales</taxon>
        <taxon>Peronosporaceae</taxon>
        <taxon>Phytophthora</taxon>
    </lineage>
</organism>
<protein>
    <submittedName>
        <fullName evidence="9">ALA-interacting subunit 3</fullName>
    </submittedName>
</protein>
<name>A0AAD9LL80_9STRA</name>
<keyword evidence="10" id="KW-1185">Reference proteome</keyword>
<evidence type="ECO:0000256" key="2">
    <source>
        <dbReference type="ARBA" id="ARBA00009457"/>
    </source>
</evidence>
<comment type="similarity">
    <text evidence="2 6">Belongs to the CDC50/LEM3 family.</text>
</comment>
<dbReference type="PANTHER" id="PTHR10926:SF0">
    <property type="entry name" value="CDC50, ISOFORM A"/>
    <property type="match status" value="1"/>
</dbReference>
<comment type="caution">
    <text evidence="9">The sequence shown here is derived from an EMBL/GenBank/DDBJ whole genome shotgun (WGS) entry which is preliminary data.</text>
</comment>
<dbReference type="GO" id="GO:0005886">
    <property type="term" value="C:plasma membrane"/>
    <property type="evidence" value="ECO:0007669"/>
    <property type="project" value="TreeGrafter"/>
</dbReference>
<feature type="compositionally biased region" description="Basic residues" evidence="7">
    <location>
        <begin position="31"/>
        <end position="42"/>
    </location>
</feature>
<accession>A0AAD9LL80</accession>
<feature type="transmembrane region" description="Helical" evidence="8">
    <location>
        <begin position="79"/>
        <end position="105"/>
    </location>
</feature>
<dbReference type="EMBL" id="JASMQC010000014">
    <property type="protein sequence ID" value="KAK1940535.1"/>
    <property type="molecule type" value="Genomic_DNA"/>
</dbReference>
<evidence type="ECO:0000256" key="5">
    <source>
        <dbReference type="ARBA" id="ARBA00023136"/>
    </source>
</evidence>
<evidence type="ECO:0000256" key="1">
    <source>
        <dbReference type="ARBA" id="ARBA00004141"/>
    </source>
</evidence>
<dbReference type="Pfam" id="PF03381">
    <property type="entry name" value="CDC50"/>
    <property type="match status" value="1"/>
</dbReference>
<dbReference type="AlphaFoldDB" id="A0AAD9LL80"/>
<feature type="compositionally biased region" description="Polar residues" evidence="7">
    <location>
        <begin position="56"/>
        <end position="69"/>
    </location>
</feature>
<dbReference type="Proteomes" id="UP001259832">
    <property type="component" value="Unassembled WGS sequence"/>
</dbReference>
<dbReference type="PANTHER" id="PTHR10926">
    <property type="entry name" value="CELL CYCLE CONTROL PROTEIN 50"/>
    <property type="match status" value="1"/>
</dbReference>
<feature type="region of interest" description="Disordered" evidence="7">
    <location>
        <begin position="23"/>
        <end position="69"/>
    </location>
</feature>
<dbReference type="GO" id="GO:0005783">
    <property type="term" value="C:endoplasmic reticulum"/>
    <property type="evidence" value="ECO:0007669"/>
    <property type="project" value="TreeGrafter"/>
</dbReference>